<accession>A0A843W1D0</accession>
<proteinExistence type="predicted"/>
<feature type="domain" description="Zinc finger HIT" evidence="2">
    <location>
        <begin position="215"/>
        <end position="268"/>
    </location>
</feature>
<dbReference type="InterPro" id="IPR048371">
    <property type="entry name" value="ZNHIT3_C"/>
</dbReference>
<dbReference type="OrthoDB" id="18412at2759"/>
<gene>
    <name evidence="3" type="ORF">Taro_036355</name>
</gene>
<dbReference type="Pfam" id="PF21373">
    <property type="entry name" value="ZNHIT3_C"/>
    <property type="match status" value="1"/>
</dbReference>
<evidence type="ECO:0000313" key="3">
    <source>
        <dbReference type="EMBL" id="MQM03572.1"/>
    </source>
</evidence>
<feature type="compositionally biased region" description="Polar residues" evidence="1">
    <location>
        <begin position="103"/>
        <end position="113"/>
    </location>
</feature>
<dbReference type="AlphaFoldDB" id="A0A843W1D0"/>
<reference evidence="3" key="1">
    <citation type="submission" date="2017-07" db="EMBL/GenBank/DDBJ databases">
        <title>Taro Niue Genome Assembly and Annotation.</title>
        <authorList>
            <person name="Atibalentja N."/>
            <person name="Keating K."/>
            <person name="Fields C.J."/>
        </authorList>
    </citation>
    <scope>NUCLEOTIDE SEQUENCE</scope>
    <source>
        <strain evidence="3">Niue_2</strain>
        <tissue evidence="3">Leaf</tissue>
    </source>
</reference>
<organism evidence="3 4">
    <name type="scientific">Colocasia esculenta</name>
    <name type="common">Wild taro</name>
    <name type="synonym">Arum esculentum</name>
    <dbReference type="NCBI Taxonomy" id="4460"/>
    <lineage>
        <taxon>Eukaryota</taxon>
        <taxon>Viridiplantae</taxon>
        <taxon>Streptophyta</taxon>
        <taxon>Embryophyta</taxon>
        <taxon>Tracheophyta</taxon>
        <taxon>Spermatophyta</taxon>
        <taxon>Magnoliopsida</taxon>
        <taxon>Liliopsida</taxon>
        <taxon>Araceae</taxon>
        <taxon>Aroideae</taxon>
        <taxon>Colocasieae</taxon>
        <taxon>Colocasia</taxon>
    </lineage>
</organism>
<dbReference type="Proteomes" id="UP000652761">
    <property type="component" value="Unassembled WGS sequence"/>
</dbReference>
<keyword evidence="4" id="KW-1185">Reference proteome</keyword>
<name>A0A843W1D0_COLES</name>
<dbReference type="EMBL" id="NMUH01003058">
    <property type="protein sequence ID" value="MQM03572.1"/>
    <property type="molecule type" value="Genomic_DNA"/>
</dbReference>
<comment type="caution">
    <text evidence="3">The sequence shown here is derived from an EMBL/GenBank/DDBJ whole genome shotgun (WGS) entry which is preliminary data.</text>
</comment>
<feature type="region of interest" description="Disordered" evidence="1">
    <location>
        <begin position="103"/>
        <end position="130"/>
    </location>
</feature>
<evidence type="ECO:0000256" key="1">
    <source>
        <dbReference type="SAM" id="MobiDB-lite"/>
    </source>
</evidence>
<feature type="region of interest" description="Disordered" evidence="1">
    <location>
        <begin position="23"/>
        <end position="63"/>
    </location>
</feature>
<evidence type="ECO:0000313" key="4">
    <source>
        <dbReference type="Proteomes" id="UP000652761"/>
    </source>
</evidence>
<sequence>MFGSIYVESVWWCFRKVTKKRREEPVPVARPHPQETPPIAAASPPNSPLYRHSSAAGRCRSPSTAASFPLPPFPLSREAAVPEADFTCRAAFIFSPRHLVSAATTPGSGQTPLPSVAPAGANQPATDRRSSRQCGVCRAARWVLLGGAESARWPPPDTNAPPVFCHIVHWHVSRSTKKFLVKCLCLLQRKQAIPVALPKRSCQVDEESWVLKKEQLKYLVDAHEIRDALKNEELRNLICAIDCSEDPEDELEKAMKTPSFREFAEKLLGPHSTG</sequence>
<protein>
    <recommendedName>
        <fullName evidence="2">Zinc finger HIT domain-containing protein</fullName>
    </recommendedName>
</protein>
<evidence type="ECO:0000259" key="2">
    <source>
        <dbReference type="Pfam" id="PF21373"/>
    </source>
</evidence>